<dbReference type="Proteomes" id="UP000827544">
    <property type="component" value="Segment"/>
</dbReference>
<sequence length="37" mass="4031">MRTFVDGLFIGGLTGLGLGVVFMAVIMMIYLTKSKHL</sequence>
<evidence type="ECO:0000256" key="1">
    <source>
        <dbReference type="SAM" id="Phobius"/>
    </source>
</evidence>
<keyword evidence="3" id="KW-1185">Reference proteome</keyword>
<accession>A0AAE8YXZ0</accession>
<keyword evidence="1" id="KW-1133">Transmembrane helix</keyword>
<feature type="transmembrane region" description="Helical" evidence="1">
    <location>
        <begin position="7"/>
        <end position="31"/>
    </location>
</feature>
<dbReference type="EMBL" id="OK499992">
    <property type="protein sequence ID" value="UGO50892.1"/>
    <property type="molecule type" value="Genomic_DNA"/>
</dbReference>
<keyword evidence="1" id="KW-0472">Membrane</keyword>
<evidence type="ECO:0000313" key="2">
    <source>
        <dbReference type="EMBL" id="UGO50892.1"/>
    </source>
</evidence>
<gene>
    <name evidence="2" type="ORF">NATE_39</name>
</gene>
<proteinExistence type="predicted"/>
<evidence type="ECO:0000313" key="3">
    <source>
        <dbReference type="Proteomes" id="UP000827544"/>
    </source>
</evidence>
<keyword evidence="1" id="KW-0812">Transmembrane</keyword>
<organism evidence="2 3">
    <name type="scientific">Bacillus phage vB_BanS_Nate</name>
    <dbReference type="NCBI Taxonomy" id="2894788"/>
    <lineage>
        <taxon>Viruses</taxon>
        <taxon>Duplodnaviria</taxon>
        <taxon>Heunggongvirae</taxon>
        <taxon>Uroviricota</taxon>
        <taxon>Caudoviricetes</taxon>
        <taxon>Joanripponvirinae</taxon>
        <taxon>Natevirus</taxon>
        <taxon>Natevirus nate</taxon>
    </lineage>
</organism>
<name>A0AAE8YXZ0_9CAUD</name>
<protein>
    <submittedName>
        <fullName evidence="2">Uncharacterized protein</fullName>
    </submittedName>
</protein>
<reference evidence="2" key="1">
    <citation type="submission" date="2021-10" db="EMBL/GenBank/DDBJ databases">
        <authorList>
            <person name="Lavering E.D."/>
            <person name="James R."/>
            <person name="Fairholm J.D."/>
            <person name="Ogilvie B.H."/>
            <person name="Thurgood T.L."/>
            <person name="Robison R.A."/>
            <person name="Grose J.H."/>
        </authorList>
    </citation>
    <scope>NUCLEOTIDE SEQUENCE</scope>
</reference>